<sequence length="224" mass="25098">MRLAKFLAQAGVSSRRKAEELILAGLVKIGGNIVKDVTTNVLASQNNITVKGQPVILEEKVYYLLNKPRGYICSVTDPHNDQTVIKLLPKEPRVVPVGRLDMDSSGLLLLTNDGDLTYQLTHPKFEVKKTYVATVNKKLDRKVVLMLKKGIYLSEGLAQADRVRILNDYALEIVIHQGWNRQIRRMLGELGYHVELLTRIAEGKLKLGNLASGQYKKLKLEGIL</sequence>
<evidence type="ECO:0000259" key="5">
    <source>
        <dbReference type="SMART" id="SM00363"/>
    </source>
</evidence>
<dbReference type="SUPFAM" id="SSF55174">
    <property type="entry name" value="Alpha-L RNA-binding motif"/>
    <property type="match status" value="1"/>
</dbReference>
<dbReference type="NCBIfam" id="TIGR00093">
    <property type="entry name" value="pseudouridine synthase"/>
    <property type="match status" value="1"/>
</dbReference>
<dbReference type="EMBL" id="MHKQ01000018">
    <property type="protein sequence ID" value="OGY93757.1"/>
    <property type="molecule type" value="Genomic_DNA"/>
</dbReference>
<dbReference type="InterPro" id="IPR002942">
    <property type="entry name" value="S4_RNA-bd"/>
</dbReference>
<dbReference type="Pfam" id="PF01479">
    <property type="entry name" value="S4"/>
    <property type="match status" value="1"/>
</dbReference>
<dbReference type="InterPro" id="IPR006145">
    <property type="entry name" value="PsdUridine_synth_RsuA/RluA"/>
</dbReference>
<evidence type="ECO:0000256" key="1">
    <source>
        <dbReference type="ARBA" id="ARBA00008348"/>
    </source>
</evidence>
<dbReference type="CDD" id="cd02870">
    <property type="entry name" value="PseudoU_synth_RsuA_like"/>
    <property type="match status" value="1"/>
</dbReference>
<dbReference type="SMART" id="SM00363">
    <property type="entry name" value="S4"/>
    <property type="match status" value="1"/>
</dbReference>
<dbReference type="Proteomes" id="UP000177626">
    <property type="component" value="Unassembled WGS sequence"/>
</dbReference>
<name>A0A1G2C045_9BACT</name>
<dbReference type="InterPro" id="IPR000748">
    <property type="entry name" value="PsdUridine_synth_RsuA/RluB/E/F"/>
</dbReference>
<dbReference type="AlphaFoldDB" id="A0A1G2C045"/>
<evidence type="ECO:0000313" key="6">
    <source>
        <dbReference type="EMBL" id="OGY93757.1"/>
    </source>
</evidence>
<reference evidence="6 7" key="1">
    <citation type="journal article" date="2016" name="Nat. Commun.">
        <title>Thousands of microbial genomes shed light on interconnected biogeochemical processes in an aquifer system.</title>
        <authorList>
            <person name="Anantharaman K."/>
            <person name="Brown C.T."/>
            <person name="Hug L.A."/>
            <person name="Sharon I."/>
            <person name="Castelle C.J."/>
            <person name="Probst A.J."/>
            <person name="Thomas B.C."/>
            <person name="Singh A."/>
            <person name="Wilkins M.J."/>
            <person name="Karaoz U."/>
            <person name="Brodie E.L."/>
            <person name="Williams K.H."/>
            <person name="Hubbard S.S."/>
            <person name="Banfield J.F."/>
        </authorList>
    </citation>
    <scope>NUCLEOTIDE SEQUENCE [LARGE SCALE GENOMIC DNA]</scope>
</reference>
<comment type="caution">
    <text evidence="6">The sequence shown here is derived from an EMBL/GenBank/DDBJ whole genome shotgun (WGS) entry which is preliminary data.</text>
</comment>
<organism evidence="6 7">
    <name type="scientific">Candidatus Komeilibacteria bacterium RIFOXYC1_FULL_37_11</name>
    <dbReference type="NCBI Taxonomy" id="1798555"/>
    <lineage>
        <taxon>Bacteria</taxon>
        <taxon>Candidatus Komeiliibacteriota</taxon>
    </lineage>
</organism>
<dbReference type="Gene3D" id="3.10.290.10">
    <property type="entry name" value="RNA-binding S4 domain"/>
    <property type="match status" value="1"/>
</dbReference>
<dbReference type="SUPFAM" id="SSF55120">
    <property type="entry name" value="Pseudouridine synthase"/>
    <property type="match status" value="1"/>
</dbReference>
<dbReference type="PANTHER" id="PTHR47683:SF2">
    <property type="entry name" value="RNA-BINDING S4 DOMAIN-CONTAINING PROTEIN"/>
    <property type="match status" value="1"/>
</dbReference>
<keyword evidence="2 4" id="KW-0413">Isomerase</keyword>
<dbReference type="Pfam" id="PF00849">
    <property type="entry name" value="PseudoU_synth_2"/>
    <property type="match status" value="1"/>
</dbReference>
<dbReference type="CDD" id="cd00165">
    <property type="entry name" value="S4"/>
    <property type="match status" value="1"/>
</dbReference>
<dbReference type="PROSITE" id="PS01149">
    <property type="entry name" value="PSI_RSU"/>
    <property type="match status" value="1"/>
</dbReference>
<keyword evidence="3" id="KW-0694">RNA-binding</keyword>
<dbReference type="InterPro" id="IPR020094">
    <property type="entry name" value="TruA/RsuA/RluB/E/F_N"/>
</dbReference>
<dbReference type="InterPro" id="IPR036986">
    <property type="entry name" value="S4_RNA-bd_sf"/>
</dbReference>
<dbReference type="EC" id="5.4.99.-" evidence="4"/>
<proteinExistence type="inferred from homology"/>
<dbReference type="InterPro" id="IPR018496">
    <property type="entry name" value="PsdUridine_synth_RsuA/RluB_CS"/>
</dbReference>
<dbReference type="InterPro" id="IPR050343">
    <property type="entry name" value="RsuA_PseudoU_synthase"/>
</dbReference>
<gene>
    <name evidence="6" type="ORF">A2406_03845</name>
</gene>
<evidence type="ECO:0000256" key="4">
    <source>
        <dbReference type="RuleBase" id="RU003887"/>
    </source>
</evidence>
<accession>A0A1G2C045</accession>
<dbReference type="PANTHER" id="PTHR47683">
    <property type="entry name" value="PSEUDOURIDINE SYNTHASE FAMILY PROTEIN-RELATED"/>
    <property type="match status" value="1"/>
</dbReference>
<dbReference type="Gene3D" id="3.30.70.580">
    <property type="entry name" value="Pseudouridine synthase I, catalytic domain, N-terminal subdomain"/>
    <property type="match status" value="1"/>
</dbReference>
<dbReference type="GO" id="GO:0000455">
    <property type="term" value="P:enzyme-directed rRNA pseudouridine synthesis"/>
    <property type="evidence" value="ECO:0007669"/>
    <property type="project" value="UniProtKB-ARBA"/>
</dbReference>
<dbReference type="Gene3D" id="3.30.70.1560">
    <property type="entry name" value="Alpha-L RNA-binding motif"/>
    <property type="match status" value="1"/>
</dbReference>
<dbReference type="GO" id="GO:0003723">
    <property type="term" value="F:RNA binding"/>
    <property type="evidence" value="ECO:0007669"/>
    <property type="project" value="UniProtKB-KW"/>
</dbReference>
<dbReference type="GO" id="GO:0120159">
    <property type="term" value="F:rRNA pseudouridine synthase activity"/>
    <property type="evidence" value="ECO:0007669"/>
    <property type="project" value="UniProtKB-ARBA"/>
</dbReference>
<evidence type="ECO:0000256" key="2">
    <source>
        <dbReference type="ARBA" id="ARBA00023235"/>
    </source>
</evidence>
<protein>
    <recommendedName>
        <fullName evidence="4">Pseudouridine synthase</fullName>
        <ecNumber evidence="4">5.4.99.-</ecNumber>
    </recommendedName>
</protein>
<dbReference type="PROSITE" id="PS50889">
    <property type="entry name" value="S4"/>
    <property type="match status" value="1"/>
</dbReference>
<comment type="similarity">
    <text evidence="1 4">Belongs to the pseudouridine synthase RsuA family.</text>
</comment>
<dbReference type="InterPro" id="IPR042092">
    <property type="entry name" value="PsdUridine_s_RsuA/RluB/E/F_cat"/>
</dbReference>
<evidence type="ECO:0000313" key="7">
    <source>
        <dbReference type="Proteomes" id="UP000177626"/>
    </source>
</evidence>
<feature type="domain" description="RNA-binding S4" evidence="5">
    <location>
        <begin position="1"/>
        <end position="65"/>
    </location>
</feature>
<dbReference type="InterPro" id="IPR020103">
    <property type="entry name" value="PsdUridine_synth_cat_dom_sf"/>
</dbReference>
<evidence type="ECO:0000256" key="3">
    <source>
        <dbReference type="PROSITE-ProRule" id="PRU00182"/>
    </source>
</evidence>